<sequence>MDKNVLSAQSKFLSYLLRHKPESLHLTMDAHGWVSIDQLIENSIPSDTPLTRAQLEDIVRNCTKQRFAISADGGNIRANQGHSVPVDLDLSPCLPPEKLYHGTAEKNLLAIQASGLNRHARHHVHLSSDPETARKVGMRHGKPIVFTVQASVMQTHGHQFFLTDNGVWLIESVPPEFLQL</sequence>
<protein>
    <recommendedName>
        <fullName evidence="5">Probable RNA 2'-phosphotransferase</fullName>
        <ecNumber evidence="5">2.7.1.-</ecNumber>
    </recommendedName>
</protein>
<evidence type="ECO:0000256" key="3">
    <source>
        <dbReference type="ARBA" id="ARBA00023027"/>
    </source>
</evidence>
<dbReference type="PANTHER" id="PTHR12684:SF2">
    <property type="entry name" value="TRNA 2'-PHOSPHOTRANSFERASE 1"/>
    <property type="match status" value="1"/>
</dbReference>
<keyword evidence="7" id="KW-1185">Reference proteome</keyword>
<evidence type="ECO:0000313" key="6">
    <source>
        <dbReference type="EMBL" id="AZV78764.1"/>
    </source>
</evidence>
<dbReference type="InterPro" id="IPR042080">
    <property type="entry name" value="RNA_2'-PTrans_N"/>
</dbReference>
<proteinExistence type="inferred from homology"/>
<dbReference type="RefSeq" id="WP_127749312.1">
    <property type="nucleotide sequence ID" value="NZ_CP033219.1"/>
</dbReference>
<dbReference type="AlphaFoldDB" id="A0A3T0N442"/>
<organism evidence="6 7">
    <name type="scientific">Parasedimentitalea marina</name>
    <dbReference type="NCBI Taxonomy" id="2483033"/>
    <lineage>
        <taxon>Bacteria</taxon>
        <taxon>Pseudomonadati</taxon>
        <taxon>Pseudomonadota</taxon>
        <taxon>Alphaproteobacteria</taxon>
        <taxon>Rhodobacterales</taxon>
        <taxon>Paracoccaceae</taxon>
        <taxon>Parasedimentitalea</taxon>
    </lineage>
</organism>
<dbReference type="Pfam" id="PF01885">
    <property type="entry name" value="PTS_2-RNA"/>
    <property type="match status" value="1"/>
</dbReference>
<dbReference type="EMBL" id="CP033219">
    <property type="protein sequence ID" value="AZV78764.1"/>
    <property type="molecule type" value="Genomic_DNA"/>
</dbReference>
<evidence type="ECO:0000256" key="4">
    <source>
        <dbReference type="ARBA" id="ARBA00025212"/>
    </source>
</evidence>
<evidence type="ECO:0000313" key="7">
    <source>
        <dbReference type="Proteomes" id="UP000283063"/>
    </source>
</evidence>
<evidence type="ECO:0000256" key="5">
    <source>
        <dbReference type="HAMAP-Rule" id="MF_00299"/>
    </source>
</evidence>
<dbReference type="SUPFAM" id="SSF56399">
    <property type="entry name" value="ADP-ribosylation"/>
    <property type="match status" value="1"/>
</dbReference>
<comment type="function">
    <text evidence="4 5">Removes the 2'-phosphate from RNA via an intermediate in which the phosphate is ADP-ribosylated by NAD followed by a presumed transesterification to release the RNA and generate ADP-ribose 1''-2''-cyclic phosphate (APPR&gt;P). May function as an ADP-ribosylase.</text>
</comment>
<name>A0A3T0N442_9RHOB</name>
<dbReference type="Gene3D" id="3.20.170.30">
    <property type="match status" value="1"/>
</dbReference>
<dbReference type="HAMAP" id="MF_00299">
    <property type="entry name" value="KptA"/>
    <property type="match status" value="1"/>
</dbReference>
<keyword evidence="3 5" id="KW-0520">NAD</keyword>
<dbReference type="OrthoDB" id="4537997at2"/>
<dbReference type="Proteomes" id="UP000283063">
    <property type="component" value="Chromosome"/>
</dbReference>
<evidence type="ECO:0000256" key="1">
    <source>
        <dbReference type="ARBA" id="ARBA00009836"/>
    </source>
</evidence>
<gene>
    <name evidence="5" type="primary">kptA</name>
    <name evidence="6" type="ORF">EBB79_13370</name>
</gene>
<dbReference type="InterPro" id="IPR002745">
    <property type="entry name" value="Ptrans_KptA/Tpt1"/>
</dbReference>
<accession>A0A3T0N442</accession>
<dbReference type="InterPro" id="IPR022928">
    <property type="entry name" value="RNA_2'-PTrans_KptA"/>
</dbReference>
<keyword evidence="2 5" id="KW-0808">Transferase</keyword>
<dbReference type="InterPro" id="IPR042081">
    <property type="entry name" value="RNA_2'-PTrans_C"/>
</dbReference>
<dbReference type="GO" id="GO:0006388">
    <property type="term" value="P:tRNA splicing, via endonucleolytic cleavage and ligation"/>
    <property type="evidence" value="ECO:0007669"/>
    <property type="project" value="UniProtKB-UniRule"/>
</dbReference>
<dbReference type="KEGG" id="sedi:EBB79_13370"/>
<comment type="similarity">
    <text evidence="1 5">Belongs to the KptA/TPT1 family.</text>
</comment>
<dbReference type="GO" id="GO:0000215">
    <property type="term" value="F:tRNA 2'-phosphotransferase activity"/>
    <property type="evidence" value="ECO:0007669"/>
    <property type="project" value="TreeGrafter"/>
</dbReference>
<dbReference type="EC" id="2.7.1.-" evidence="5"/>
<evidence type="ECO:0000256" key="2">
    <source>
        <dbReference type="ARBA" id="ARBA00022679"/>
    </source>
</evidence>
<dbReference type="PANTHER" id="PTHR12684">
    <property type="entry name" value="PUTATIVE PHOSPHOTRANSFERASE"/>
    <property type="match status" value="1"/>
</dbReference>
<reference evidence="6 7" key="1">
    <citation type="submission" date="2018-10" db="EMBL/GenBank/DDBJ databases">
        <title>Parasedimentitalea marina sp. nov., a psychrophilic bacterium isolated from deep seawater of the New Britain Trench.</title>
        <authorList>
            <person name="Cao J."/>
        </authorList>
    </citation>
    <scope>NUCLEOTIDE SEQUENCE [LARGE SCALE GENOMIC DNA]</scope>
    <source>
        <strain evidence="6 7">W43</strain>
    </source>
</reference>
<dbReference type="GO" id="GO:0003950">
    <property type="term" value="F:NAD+ poly-ADP-ribosyltransferase activity"/>
    <property type="evidence" value="ECO:0007669"/>
    <property type="project" value="InterPro"/>
</dbReference>
<dbReference type="Gene3D" id="1.10.10.970">
    <property type="entry name" value="RNA 2'-phosphotransferase, Tpt1/KptA family, N-terminal domain"/>
    <property type="match status" value="1"/>
</dbReference>